<dbReference type="EMBL" id="GITU01010308">
    <property type="protein sequence ID" value="MBC1179011.1"/>
    <property type="molecule type" value="Transcribed_RNA"/>
</dbReference>
<reference evidence="6" key="3">
    <citation type="submission" date="2020-05" db="UniProtKB">
        <authorList>
            <consortium name="EnsemblMetazoa"/>
        </authorList>
    </citation>
    <scope>IDENTIFICATION</scope>
    <source>
        <strain evidence="6">Jacobina</strain>
    </source>
</reference>
<organism evidence="6 7">
    <name type="scientific">Lutzomyia longipalpis</name>
    <name type="common">Sand fly</name>
    <dbReference type="NCBI Taxonomy" id="7200"/>
    <lineage>
        <taxon>Eukaryota</taxon>
        <taxon>Metazoa</taxon>
        <taxon>Ecdysozoa</taxon>
        <taxon>Arthropoda</taxon>
        <taxon>Hexapoda</taxon>
        <taxon>Insecta</taxon>
        <taxon>Pterygota</taxon>
        <taxon>Neoptera</taxon>
        <taxon>Endopterygota</taxon>
        <taxon>Diptera</taxon>
        <taxon>Nematocera</taxon>
        <taxon>Psychodoidea</taxon>
        <taxon>Psychodidae</taxon>
        <taxon>Lutzomyia</taxon>
        <taxon>Lutzomyia</taxon>
    </lineage>
</organism>
<reference evidence="7" key="1">
    <citation type="submission" date="2012-05" db="EMBL/GenBank/DDBJ databases">
        <title>Whole Genome Assembly of Lutzomyia longipalpis.</title>
        <authorList>
            <person name="Richards S."/>
            <person name="Qu C."/>
            <person name="Dillon R."/>
            <person name="Worley K."/>
            <person name="Scherer S."/>
            <person name="Batterton M."/>
            <person name="Taylor A."/>
            <person name="Hawes A."/>
            <person name="Hernandez B."/>
            <person name="Kovar C."/>
            <person name="Mandapat C."/>
            <person name="Pham C."/>
            <person name="Qu C."/>
            <person name="Jing C."/>
            <person name="Bess C."/>
            <person name="Bandaranaike D."/>
            <person name="Ngo D."/>
            <person name="Ongeri F."/>
            <person name="Arias F."/>
            <person name="Lara F."/>
            <person name="Weissenberger G."/>
            <person name="Kamau G."/>
            <person name="Han H."/>
            <person name="Shen H."/>
            <person name="Dinh H."/>
            <person name="Khalil I."/>
            <person name="Jones J."/>
            <person name="Shafer J."/>
            <person name="Jayaseelan J."/>
            <person name="Quiroz J."/>
            <person name="Blankenburg K."/>
            <person name="Nguyen L."/>
            <person name="Jackson L."/>
            <person name="Francisco L."/>
            <person name="Tang L.-Y."/>
            <person name="Pu L.-L."/>
            <person name="Perales L."/>
            <person name="Lorensuhewa L."/>
            <person name="Munidasa M."/>
            <person name="Coyle M."/>
            <person name="Taylor M."/>
            <person name="Puazo M."/>
            <person name="Firestine M."/>
            <person name="Scheel M."/>
            <person name="Javaid M."/>
            <person name="Wang M."/>
            <person name="Li M."/>
            <person name="Tabassum N."/>
            <person name="Saada N."/>
            <person name="Osuji N."/>
            <person name="Aqrawi P."/>
            <person name="Fu Q."/>
            <person name="Thornton R."/>
            <person name="Raj R."/>
            <person name="Goodspeed R."/>
            <person name="Mata R."/>
            <person name="Najjar R."/>
            <person name="Gubbala S."/>
            <person name="Lee S."/>
            <person name="Denson S."/>
            <person name="Patil S."/>
            <person name="Macmil S."/>
            <person name="Qi S."/>
            <person name="Matskevitch T."/>
            <person name="Palculict T."/>
            <person name="Mathew T."/>
            <person name="Vee V."/>
            <person name="Velamala V."/>
            <person name="Korchina V."/>
            <person name="Cai W."/>
            <person name="Liu W."/>
            <person name="Dai W."/>
            <person name="Zou X."/>
            <person name="Zhu Y."/>
            <person name="Zhang Y."/>
            <person name="Wu Y.-Q."/>
            <person name="Xin Y."/>
            <person name="Nazarath L."/>
            <person name="Kovar C."/>
            <person name="Han Y."/>
            <person name="Muzny D."/>
            <person name="Gibbs R."/>
        </authorList>
    </citation>
    <scope>NUCLEOTIDE SEQUENCE [LARGE SCALE GENOMIC DNA]</scope>
    <source>
        <strain evidence="7">Jacobina</strain>
    </source>
</reference>
<evidence type="ECO:0000256" key="1">
    <source>
        <dbReference type="ARBA" id="ARBA00022723"/>
    </source>
</evidence>
<protein>
    <recommendedName>
        <fullName evidence="4">FLYWCH-type domain-containing protein</fullName>
    </recommendedName>
</protein>
<evidence type="ECO:0000313" key="5">
    <source>
        <dbReference type="EMBL" id="MBC1179011.1"/>
    </source>
</evidence>
<dbReference type="VEuPathDB" id="VectorBase:LLOJ001083"/>
<dbReference type="Gene3D" id="2.20.25.240">
    <property type="match status" value="5"/>
</dbReference>
<feature type="domain" description="FLYWCH-type" evidence="4">
    <location>
        <begin position="377"/>
        <end position="438"/>
    </location>
</feature>
<feature type="domain" description="FLYWCH-type" evidence="4">
    <location>
        <begin position="39"/>
        <end position="97"/>
    </location>
</feature>
<keyword evidence="3" id="KW-0862">Zinc</keyword>
<evidence type="ECO:0000313" key="6">
    <source>
        <dbReference type="EnsemblMetazoa" id="LLOJ001083-PA"/>
    </source>
</evidence>
<dbReference type="EnsemblMetazoa" id="LLOJ001083-RA">
    <property type="protein sequence ID" value="LLOJ001083-PA"/>
    <property type="gene ID" value="LLOJ001083"/>
</dbReference>
<reference evidence="5" key="2">
    <citation type="journal article" date="2020" name="BMC">
        <title>Leishmania infection induces a limited differential gene expression in the sand fly midgut.</title>
        <authorList>
            <person name="Coutinho-Abreu I.V."/>
            <person name="Serafim T.D."/>
            <person name="Meneses C."/>
            <person name="Kamhawi S."/>
            <person name="Oliveira F."/>
            <person name="Valenzuela J.G."/>
        </authorList>
    </citation>
    <scope>NUCLEOTIDE SEQUENCE</scope>
    <source>
        <strain evidence="5">Jacobina</strain>
        <tissue evidence="5">Midgut</tissue>
    </source>
</reference>
<evidence type="ECO:0000256" key="3">
    <source>
        <dbReference type="ARBA" id="ARBA00022833"/>
    </source>
</evidence>
<dbReference type="PANTHER" id="PTHR31665:SF0">
    <property type="entry name" value="FLYWCH FAMILY MEMBER 2"/>
    <property type="match status" value="1"/>
</dbReference>
<evidence type="ECO:0000256" key="2">
    <source>
        <dbReference type="ARBA" id="ARBA00022771"/>
    </source>
</evidence>
<dbReference type="InterPro" id="IPR007588">
    <property type="entry name" value="Znf_FLYWCH"/>
</dbReference>
<feature type="domain" description="FLYWCH-type" evidence="4">
    <location>
        <begin position="243"/>
        <end position="297"/>
    </location>
</feature>
<keyword evidence="1" id="KW-0479">Metal-binding</keyword>
<evidence type="ECO:0000259" key="4">
    <source>
        <dbReference type="Pfam" id="PF04500"/>
    </source>
</evidence>
<dbReference type="AlphaFoldDB" id="A0A1B0CAM1"/>
<keyword evidence="7" id="KW-1185">Reference proteome</keyword>
<name>A0A1B0CAM1_LUTLO</name>
<keyword evidence="2" id="KW-0863">Zinc-finger</keyword>
<dbReference type="Proteomes" id="UP000092461">
    <property type="component" value="Unassembled WGS sequence"/>
</dbReference>
<evidence type="ECO:0000313" key="7">
    <source>
        <dbReference type="Proteomes" id="UP000092461"/>
    </source>
</evidence>
<dbReference type="PANTHER" id="PTHR31665">
    <property type="entry name" value="FLYWCH FAMILY MEMBER 2-RELATED"/>
    <property type="match status" value="1"/>
</dbReference>
<dbReference type="VEuPathDB" id="VectorBase:LLONM1_005779"/>
<dbReference type="EMBL" id="AJWK01004114">
    <property type="status" value="NOT_ANNOTATED_CDS"/>
    <property type="molecule type" value="Genomic_DNA"/>
</dbReference>
<proteinExistence type="predicted"/>
<dbReference type="GO" id="GO:0008270">
    <property type="term" value="F:zinc ion binding"/>
    <property type="evidence" value="ECO:0007669"/>
    <property type="project" value="UniProtKB-KW"/>
</dbReference>
<accession>A0A1B0CAM1</accession>
<feature type="domain" description="FLYWCH-type" evidence="4">
    <location>
        <begin position="314"/>
        <end position="369"/>
    </location>
</feature>
<dbReference type="InterPro" id="IPR040312">
    <property type="entry name" value="FWCH1/FWCH2"/>
</dbReference>
<feature type="domain" description="FLYWCH-type" evidence="4">
    <location>
        <begin position="168"/>
        <end position="223"/>
    </location>
</feature>
<sequence length="667" mass="77103">MDGKVQALTGGPHNHLPHTEKIQKIKKPVVNEEKVLHMFLRSQRNAALLTRNNFVYRCERFQRRKSYWLCLNYKTDHCNARLIFDGDLIVKETIHNHVPDFSRFKKAVYEYKSFTDDDIKATPIHTKSTWETDFVYEGLQIAFGEIIQQGDSILEMREITVSWTSLDFICSQRGHPLLIIGEYLYRHNRGHYWRCIGCTKYNCRSRIILKPGRPPWCIGAHTHPPETDKIQNGGWLFGEFELVPNRKHGTNLYINGYMYRKKAVFSNTINWICSKAAKKCSKTGKWEFCSARVITNQSGSPPTAVWIQNAKLIFTKNPKGRELLNFRGYTYTKEASFKTCTNWVCTSGHGNKKIQCNARCVTKTDGAIKLGKQQLRFVMSNKGCPQLVYCGYVFNYERSRGNRKYWACAGRYLHKCSVRVMTSLDNKYVYTRVCAHDHEAPTKKLQKKKLYPIDLDDVLLQFTSVRCVAKIRSFTWDNPTDLIPLHSGSVVYVSKKDLISIFTNKPPVYTSRLADLLFGEEALLACKEKYNVNLTSLDPVKLKSLISENVSPTYEYIMSSQGRLQILFEDHVFTKNHELNDRLKAVKQEKQEKETFNYIDADIKDDVMHLHSKIYKKYMGRAFRSYWRCINASCGAQLVLSDLKGGSIKVMSEHTPDCTDAIMESIK</sequence>
<dbReference type="Pfam" id="PF04500">
    <property type="entry name" value="FLYWCH"/>
    <property type="match status" value="5"/>
</dbReference>